<organism evidence="1 2">
    <name type="scientific">Janibacter alkaliphilus</name>
    <dbReference type="NCBI Taxonomy" id="1069963"/>
    <lineage>
        <taxon>Bacteria</taxon>
        <taxon>Bacillati</taxon>
        <taxon>Actinomycetota</taxon>
        <taxon>Actinomycetes</taxon>
        <taxon>Micrococcales</taxon>
        <taxon>Intrasporangiaceae</taxon>
        <taxon>Janibacter</taxon>
    </lineage>
</organism>
<protein>
    <submittedName>
        <fullName evidence="1">Uncharacterized protein</fullName>
    </submittedName>
</protein>
<sequence>MTALSNALRSSTRLVRDLGRSWAPIEHLRG</sequence>
<keyword evidence="2" id="KW-1185">Reference proteome</keyword>
<proteinExistence type="predicted"/>
<evidence type="ECO:0000313" key="2">
    <source>
        <dbReference type="Proteomes" id="UP000592181"/>
    </source>
</evidence>
<reference evidence="1 2" key="1">
    <citation type="submission" date="2020-07" db="EMBL/GenBank/DDBJ databases">
        <title>Sequencing the genomes of 1000 actinobacteria strains.</title>
        <authorList>
            <person name="Klenk H.-P."/>
        </authorList>
    </citation>
    <scope>NUCLEOTIDE SEQUENCE [LARGE SCALE GENOMIC DNA]</scope>
    <source>
        <strain evidence="1 2">DSM 24723</strain>
    </source>
</reference>
<accession>A0A852XEE4</accession>
<dbReference type="AlphaFoldDB" id="A0A852XEE4"/>
<evidence type="ECO:0000313" key="1">
    <source>
        <dbReference type="EMBL" id="NYG36865.1"/>
    </source>
</evidence>
<dbReference type="EMBL" id="JACBZX010000001">
    <property type="protein sequence ID" value="NYG36865.1"/>
    <property type="molecule type" value="Genomic_DNA"/>
</dbReference>
<dbReference type="Proteomes" id="UP000592181">
    <property type="component" value="Unassembled WGS sequence"/>
</dbReference>
<gene>
    <name evidence="1" type="ORF">BJY28_001334</name>
</gene>
<name>A0A852XEE4_9MICO</name>
<comment type="caution">
    <text evidence="1">The sequence shown here is derived from an EMBL/GenBank/DDBJ whole genome shotgun (WGS) entry which is preliminary data.</text>
</comment>